<dbReference type="AlphaFoldDB" id="A0A2C9UA90"/>
<evidence type="ECO:0000256" key="3">
    <source>
        <dbReference type="ARBA" id="ARBA00023163"/>
    </source>
</evidence>
<organism evidence="5 6">
    <name type="scientific">Manihot esculenta</name>
    <name type="common">Cassava</name>
    <name type="synonym">Jatropha manihot</name>
    <dbReference type="NCBI Taxonomy" id="3983"/>
    <lineage>
        <taxon>Eukaryota</taxon>
        <taxon>Viridiplantae</taxon>
        <taxon>Streptophyta</taxon>
        <taxon>Embryophyta</taxon>
        <taxon>Tracheophyta</taxon>
        <taxon>Spermatophyta</taxon>
        <taxon>Magnoliopsida</taxon>
        <taxon>eudicotyledons</taxon>
        <taxon>Gunneridae</taxon>
        <taxon>Pentapetalae</taxon>
        <taxon>rosids</taxon>
        <taxon>fabids</taxon>
        <taxon>Malpighiales</taxon>
        <taxon>Euphorbiaceae</taxon>
        <taxon>Crotonoideae</taxon>
        <taxon>Manihoteae</taxon>
        <taxon>Manihot</taxon>
    </lineage>
</organism>
<keyword evidence="3" id="KW-0804">Transcription</keyword>
<evidence type="ECO:0000313" key="6">
    <source>
        <dbReference type="Proteomes" id="UP000091857"/>
    </source>
</evidence>
<feature type="region of interest" description="Disordered" evidence="4">
    <location>
        <begin position="169"/>
        <end position="241"/>
    </location>
</feature>
<keyword evidence="6" id="KW-1185">Reference proteome</keyword>
<reference evidence="6" key="1">
    <citation type="journal article" date="2016" name="Nat. Biotechnol.">
        <title>Sequencing wild and cultivated cassava and related species reveals extensive interspecific hybridization and genetic diversity.</title>
        <authorList>
            <person name="Bredeson J.V."/>
            <person name="Lyons J.B."/>
            <person name="Prochnik S.E."/>
            <person name="Wu G.A."/>
            <person name="Ha C.M."/>
            <person name="Edsinger-Gonzales E."/>
            <person name="Grimwood J."/>
            <person name="Schmutz J."/>
            <person name="Rabbi I.Y."/>
            <person name="Egesi C."/>
            <person name="Nauluvula P."/>
            <person name="Lebot V."/>
            <person name="Ndunguru J."/>
            <person name="Mkamilo G."/>
            <person name="Bart R.S."/>
            <person name="Setter T.L."/>
            <person name="Gleadow R.M."/>
            <person name="Kulakow P."/>
            <person name="Ferguson M.E."/>
            <person name="Rounsley S."/>
            <person name="Rokhsar D.S."/>
        </authorList>
    </citation>
    <scope>NUCLEOTIDE SEQUENCE [LARGE SCALE GENOMIC DNA]</scope>
    <source>
        <strain evidence="6">cv. AM560-2</strain>
    </source>
</reference>
<gene>
    <name evidence="5" type="ORF">MANES_16G035200v8</name>
</gene>
<evidence type="ECO:0000313" key="5">
    <source>
        <dbReference type="EMBL" id="OAY26276.1"/>
    </source>
</evidence>
<evidence type="ECO:0000256" key="4">
    <source>
        <dbReference type="SAM" id="MobiDB-lite"/>
    </source>
</evidence>
<feature type="compositionally biased region" description="Polar residues" evidence="4">
    <location>
        <begin position="169"/>
        <end position="203"/>
    </location>
</feature>
<sequence>MCSNTSLSLSGGGFFDKSGGSCGGCNGGYGVESIFSKKPKRQRVPKRGPGVAELEKILREQEKRPDFDEAKNKGFSLVSSLACSYQPKSPVLPPPNSLPKSVSFSPNPNHFALPTTMFYSNNSNSNPSPLGVGSGSGVALPAHALLPTTWNSCERPTVEVWDPRSASAVQSSTHLSNGSKNQLFPSPSLMQRSQQSSPSSITNLFPHPIVSSSTTSSSTAPSLGREPPSNQTSHHQWTALWPEEDKIVGAKRSRPFSIEMIPPVPTFRYQVPTFSPQVNRPEPSLACGSRSINNLEPCERTSTSREMKPRSSLEPNTKRSSRTDNEAEVGSFLLLGSPATPSSIQTQRESPTFSSFPFQESNVDSQLRPAQGGCFKKKPLYSFLLPRKQMSMVETSSASNNERLETRGDELDLSLRL</sequence>
<dbReference type="Proteomes" id="UP000091857">
    <property type="component" value="Chromosome 16"/>
</dbReference>
<comment type="caution">
    <text evidence="5">The sequence shown here is derived from an EMBL/GenBank/DDBJ whole genome shotgun (WGS) entry which is preliminary data.</text>
</comment>
<keyword evidence="1" id="KW-0678">Repressor</keyword>
<dbReference type="Gramene" id="Manes.16G035200.1.v8.1">
    <property type="protein sequence ID" value="Manes.16G035200.1.v8.1.CDS"/>
    <property type="gene ID" value="Manes.16G035200.v8.1"/>
</dbReference>
<dbReference type="InterPro" id="IPR040356">
    <property type="entry name" value="SPEAR"/>
</dbReference>
<keyword evidence="2" id="KW-0805">Transcription regulation</keyword>
<dbReference type="PANTHER" id="PTHR33388:SF19">
    <property type="entry name" value="SPOROCYTELESS-LIKE EAR-CONTAINING PROTEIN"/>
    <property type="match status" value="1"/>
</dbReference>
<evidence type="ECO:0000256" key="1">
    <source>
        <dbReference type="ARBA" id="ARBA00022491"/>
    </source>
</evidence>
<protein>
    <submittedName>
        <fullName evidence="5">Uncharacterized protein</fullName>
    </submittedName>
</protein>
<proteinExistence type="predicted"/>
<feature type="region of interest" description="Disordered" evidence="4">
    <location>
        <begin position="280"/>
        <end position="326"/>
    </location>
</feature>
<name>A0A2C9UA90_MANES</name>
<dbReference type="PANTHER" id="PTHR33388">
    <property type="entry name" value="OS01G0212500 PROTEIN"/>
    <property type="match status" value="1"/>
</dbReference>
<accession>A0A2C9UA90</accession>
<feature type="region of interest" description="Disordered" evidence="4">
    <location>
        <begin position="339"/>
        <end position="359"/>
    </location>
</feature>
<feature type="region of interest" description="Disordered" evidence="4">
    <location>
        <begin position="394"/>
        <end position="417"/>
    </location>
</feature>
<dbReference type="GO" id="GO:0003700">
    <property type="term" value="F:DNA-binding transcription factor activity"/>
    <property type="evidence" value="ECO:0007669"/>
    <property type="project" value="InterPro"/>
</dbReference>
<evidence type="ECO:0000256" key="2">
    <source>
        <dbReference type="ARBA" id="ARBA00023015"/>
    </source>
</evidence>
<feature type="compositionally biased region" description="Basic and acidic residues" evidence="4">
    <location>
        <begin position="402"/>
        <end position="417"/>
    </location>
</feature>
<dbReference type="EMBL" id="CM004402">
    <property type="protein sequence ID" value="OAY26276.1"/>
    <property type="molecule type" value="Genomic_DNA"/>
</dbReference>
<feature type="compositionally biased region" description="Basic and acidic residues" evidence="4">
    <location>
        <begin position="297"/>
        <end position="311"/>
    </location>
</feature>